<dbReference type="EMBL" id="PJNI01000001">
    <property type="protein sequence ID" value="PKR82215.1"/>
    <property type="molecule type" value="Genomic_DNA"/>
</dbReference>
<name>A0A2I0R6M0_9FLAO</name>
<gene>
    <name evidence="1" type="ORF">CW751_02470</name>
</gene>
<organism evidence="1 2">
    <name type="scientific">Brumimicrobium salinarum</name>
    <dbReference type="NCBI Taxonomy" id="2058658"/>
    <lineage>
        <taxon>Bacteria</taxon>
        <taxon>Pseudomonadati</taxon>
        <taxon>Bacteroidota</taxon>
        <taxon>Flavobacteriia</taxon>
        <taxon>Flavobacteriales</taxon>
        <taxon>Crocinitomicaceae</taxon>
        <taxon>Brumimicrobium</taxon>
    </lineage>
</organism>
<sequence length="183" mass="20674">MLSCGEEQAKTNDDLKVEYPEELNELDNFEALSLKPYNINALIYVPDATANIGASTAPEIIHEPNDYKWEIKVGQNFHMTIEDWGDENVLKDHLDELENQSVYAIEFLEKEDGFAYYKASLNVKGQEDNNSVGVDHVTYHVVAQHSIEGVNYLFKTNKDGHQKPITDLMAKSVKSVQPISEPS</sequence>
<accession>A0A2I0R6M0</accession>
<dbReference type="Proteomes" id="UP000236654">
    <property type="component" value="Unassembled WGS sequence"/>
</dbReference>
<protein>
    <submittedName>
        <fullName evidence="1">Uncharacterized protein</fullName>
    </submittedName>
</protein>
<dbReference type="AlphaFoldDB" id="A0A2I0R6M0"/>
<comment type="caution">
    <text evidence="1">The sequence shown here is derived from an EMBL/GenBank/DDBJ whole genome shotgun (WGS) entry which is preliminary data.</text>
</comment>
<keyword evidence="2" id="KW-1185">Reference proteome</keyword>
<evidence type="ECO:0000313" key="2">
    <source>
        <dbReference type="Proteomes" id="UP000236654"/>
    </source>
</evidence>
<reference evidence="1 2" key="1">
    <citation type="submission" date="2017-12" db="EMBL/GenBank/DDBJ databases">
        <title>The draft genome sequence of Brumimicrobium saltpan LHR20.</title>
        <authorList>
            <person name="Do Z.-J."/>
            <person name="Luo H.-R."/>
        </authorList>
    </citation>
    <scope>NUCLEOTIDE SEQUENCE [LARGE SCALE GENOMIC DNA]</scope>
    <source>
        <strain evidence="1 2">LHR20</strain>
    </source>
</reference>
<evidence type="ECO:0000313" key="1">
    <source>
        <dbReference type="EMBL" id="PKR82215.1"/>
    </source>
</evidence>
<proteinExistence type="predicted"/>